<dbReference type="AlphaFoldDB" id="A0A7C5MX73"/>
<organism evidence="2">
    <name type="scientific">Thiolapillus brandeum</name>
    <dbReference type="NCBI Taxonomy" id="1076588"/>
    <lineage>
        <taxon>Bacteria</taxon>
        <taxon>Pseudomonadati</taxon>
        <taxon>Pseudomonadota</taxon>
        <taxon>Gammaproteobacteria</taxon>
        <taxon>Chromatiales</taxon>
        <taxon>Sedimenticolaceae</taxon>
        <taxon>Thiolapillus</taxon>
    </lineage>
</organism>
<gene>
    <name evidence="2" type="ORF">ENJ98_04935</name>
</gene>
<reference evidence="2" key="1">
    <citation type="journal article" date="2020" name="mSystems">
        <title>Genome- and Community-Level Interaction Insights into Carbon Utilization and Element Cycling Functions of Hydrothermarchaeota in Hydrothermal Sediment.</title>
        <authorList>
            <person name="Zhou Z."/>
            <person name="Liu Y."/>
            <person name="Xu W."/>
            <person name="Pan J."/>
            <person name="Luo Z.H."/>
            <person name="Li M."/>
        </authorList>
    </citation>
    <scope>NUCLEOTIDE SEQUENCE [LARGE SCALE GENOMIC DNA]</scope>
    <source>
        <strain evidence="2">HyVt-535</strain>
    </source>
</reference>
<dbReference type="EMBL" id="DROM01000296">
    <property type="protein sequence ID" value="HHH13561.1"/>
    <property type="molecule type" value="Genomic_DNA"/>
</dbReference>
<keyword evidence="1" id="KW-0732">Signal</keyword>
<name>A0A7C5MX73_9GAMM</name>
<accession>A0A7C5MX73</accession>
<protein>
    <submittedName>
        <fullName evidence="2">Uncharacterized protein</fullName>
    </submittedName>
</protein>
<sequence length="96" mass="11115">MKRSFKPLFSLALACALLAGAAQAGDRPGHRHDREGTRFRAHEEMTLEDAVSRVRRRVEGRVLSAEEHDGEYRVRVLTPEGRVKRFRLDRRSGRFR</sequence>
<feature type="signal peptide" evidence="1">
    <location>
        <begin position="1"/>
        <end position="24"/>
    </location>
</feature>
<comment type="caution">
    <text evidence="2">The sequence shown here is derived from an EMBL/GenBank/DDBJ whole genome shotgun (WGS) entry which is preliminary data.</text>
</comment>
<evidence type="ECO:0000256" key="1">
    <source>
        <dbReference type="SAM" id="SignalP"/>
    </source>
</evidence>
<evidence type="ECO:0000313" key="2">
    <source>
        <dbReference type="EMBL" id="HHH13561.1"/>
    </source>
</evidence>
<proteinExistence type="predicted"/>
<dbReference type="Proteomes" id="UP000886100">
    <property type="component" value="Unassembled WGS sequence"/>
</dbReference>
<feature type="chain" id="PRO_5027589082" evidence="1">
    <location>
        <begin position="25"/>
        <end position="96"/>
    </location>
</feature>